<dbReference type="GO" id="GO:0005975">
    <property type="term" value="P:carbohydrate metabolic process"/>
    <property type="evidence" value="ECO:0007669"/>
    <property type="project" value="InterPro"/>
</dbReference>
<accession>X0X9F0</accession>
<dbReference type="InterPro" id="IPR007235">
    <property type="entry name" value="Glyco_trans_28_C"/>
</dbReference>
<dbReference type="AlphaFoldDB" id="X0X9F0"/>
<feature type="non-terminal residue" evidence="5">
    <location>
        <position position="241"/>
    </location>
</feature>
<dbReference type="SUPFAM" id="SSF53756">
    <property type="entry name" value="UDP-Glycosyltransferase/glycogen phosphorylase"/>
    <property type="match status" value="1"/>
</dbReference>
<name>X0X9F0_9ZZZZ</name>
<evidence type="ECO:0000313" key="5">
    <source>
        <dbReference type="EMBL" id="GAG32027.1"/>
    </source>
</evidence>
<evidence type="ECO:0000259" key="3">
    <source>
        <dbReference type="Pfam" id="PF03033"/>
    </source>
</evidence>
<dbReference type="Pfam" id="PF04101">
    <property type="entry name" value="Glyco_tran_28_C"/>
    <property type="match status" value="1"/>
</dbReference>
<keyword evidence="1" id="KW-0328">Glycosyltransferase</keyword>
<gene>
    <name evidence="5" type="ORF">S01H1_73832</name>
</gene>
<dbReference type="EMBL" id="BARS01049353">
    <property type="protein sequence ID" value="GAG32027.1"/>
    <property type="molecule type" value="Genomic_DNA"/>
</dbReference>
<evidence type="ECO:0000259" key="4">
    <source>
        <dbReference type="Pfam" id="PF04101"/>
    </source>
</evidence>
<evidence type="ECO:0008006" key="6">
    <source>
        <dbReference type="Google" id="ProtNLM"/>
    </source>
</evidence>
<dbReference type="Gene3D" id="3.40.50.2000">
    <property type="entry name" value="Glycogen Phosphorylase B"/>
    <property type="match status" value="2"/>
</dbReference>
<protein>
    <recommendedName>
        <fullName evidence="6">Glycosyl transferase family 28 C-terminal domain-containing protein</fullName>
    </recommendedName>
</protein>
<sequence length="241" mass="26644">LVSLGRNLVFPWRFAVSHWRCRLIMSEFEPHVVVGTGGYASGLPLMAAQSQGIPTLVHEQNAYPGMTTRRLARRANVVCLTYKATAQYLRCDRWVLTGNPIRFDRDHLPSRRAAREQLGLPVRKQVVFILGGSQGSRPLNNHFLGHWRTYTDKMMVHLLWQTGAAHHEPLRQAIGSGGKVTLVPFITDMAAALIAADLVVSRAGAMTLAELTYLGRPSILIPLPSAAASHQTLNAQVLVKR</sequence>
<proteinExistence type="predicted"/>
<dbReference type="Pfam" id="PF03033">
    <property type="entry name" value="Glyco_transf_28"/>
    <property type="match status" value="1"/>
</dbReference>
<dbReference type="GO" id="GO:0016758">
    <property type="term" value="F:hexosyltransferase activity"/>
    <property type="evidence" value="ECO:0007669"/>
    <property type="project" value="InterPro"/>
</dbReference>
<feature type="non-terminal residue" evidence="5">
    <location>
        <position position="1"/>
    </location>
</feature>
<reference evidence="5" key="1">
    <citation type="journal article" date="2014" name="Front. Microbiol.">
        <title>High frequency of phylogenetically diverse reductive dehalogenase-homologous genes in deep subseafloor sedimentary metagenomes.</title>
        <authorList>
            <person name="Kawai M."/>
            <person name="Futagami T."/>
            <person name="Toyoda A."/>
            <person name="Takaki Y."/>
            <person name="Nishi S."/>
            <person name="Hori S."/>
            <person name="Arai W."/>
            <person name="Tsubouchi T."/>
            <person name="Morono Y."/>
            <person name="Uchiyama I."/>
            <person name="Ito T."/>
            <person name="Fujiyama A."/>
            <person name="Inagaki F."/>
            <person name="Takami H."/>
        </authorList>
    </citation>
    <scope>NUCLEOTIDE SEQUENCE</scope>
    <source>
        <strain evidence="5">Expedition CK06-06</strain>
    </source>
</reference>
<dbReference type="InterPro" id="IPR004276">
    <property type="entry name" value="GlycoTrans_28_N"/>
</dbReference>
<dbReference type="CDD" id="cd03785">
    <property type="entry name" value="GT28_MurG"/>
    <property type="match status" value="1"/>
</dbReference>
<comment type="caution">
    <text evidence="5">The sequence shown here is derived from an EMBL/GenBank/DDBJ whole genome shotgun (WGS) entry which is preliminary data.</text>
</comment>
<evidence type="ECO:0000256" key="1">
    <source>
        <dbReference type="ARBA" id="ARBA00022676"/>
    </source>
</evidence>
<organism evidence="5">
    <name type="scientific">marine sediment metagenome</name>
    <dbReference type="NCBI Taxonomy" id="412755"/>
    <lineage>
        <taxon>unclassified sequences</taxon>
        <taxon>metagenomes</taxon>
        <taxon>ecological metagenomes</taxon>
    </lineage>
</organism>
<evidence type="ECO:0000256" key="2">
    <source>
        <dbReference type="ARBA" id="ARBA00022679"/>
    </source>
</evidence>
<feature type="domain" description="Glycosyltransferase family 28 N-terminal" evidence="3">
    <location>
        <begin position="7"/>
        <end position="78"/>
    </location>
</feature>
<keyword evidence="2" id="KW-0808">Transferase</keyword>
<dbReference type="PANTHER" id="PTHR21015:SF22">
    <property type="entry name" value="GLYCOSYLTRANSFERASE"/>
    <property type="match status" value="1"/>
</dbReference>
<dbReference type="PANTHER" id="PTHR21015">
    <property type="entry name" value="UDP-N-ACETYLGLUCOSAMINE--N-ACETYLMURAMYL-(PENTAPEPTIDE) PYROPHOSPHORYL-UNDECAPRENOL N-ACETYLGLUCOSAMINE TRANSFERASE 1"/>
    <property type="match status" value="1"/>
</dbReference>
<feature type="domain" description="Glycosyl transferase family 28 C-terminal" evidence="4">
    <location>
        <begin position="126"/>
        <end position="240"/>
    </location>
</feature>